<proteinExistence type="predicted"/>
<dbReference type="OrthoDB" id="1305442at2759"/>
<evidence type="ECO:0000313" key="3">
    <source>
        <dbReference type="Proteomes" id="UP000224567"/>
    </source>
</evidence>
<organism evidence="2 3">
    <name type="scientific">Capsicum baccatum</name>
    <name type="common">Peruvian pepper</name>
    <dbReference type="NCBI Taxonomy" id="33114"/>
    <lineage>
        <taxon>Eukaryota</taxon>
        <taxon>Viridiplantae</taxon>
        <taxon>Streptophyta</taxon>
        <taxon>Embryophyta</taxon>
        <taxon>Tracheophyta</taxon>
        <taxon>Spermatophyta</taxon>
        <taxon>Magnoliopsida</taxon>
        <taxon>eudicotyledons</taxon>
        <taxon>Gunneridae</taxon>
        <taxon>Pentapetalae</taxon>
        <taxon>asterids</taxon>
        <taxon>lamiids</taxon>
        <taxon>Solanales</taxon>
        <taxon>Solanaceae</taxon>
        <taxon>Solanoideae</taxon>
        <taxon>Capsiceae</taxon>
        <taxon>Capsicum</taxon>
    </lineage>
</organism>
<comment type="caution">
    <text evidence="2">The sequence shown here is derived from an EMBL/GenBank/DDBJ whole genome shotgun (WGS) entry which is preliminary data.</text>
</comment>
<dbReference type="Gene3D" id="1.20.1280.50">
    <property type="match status" value="1"/>
</dbReference>
<dbReference type="Proteomes" id="UP000224567">
    <property type="component" value="Unassembled WGS sequence"/>
</dbReference>
<dbReference type="PROSITE" id="PS50181">
    <property type="entry name" value="FBOX"/>
    <property type="match status" value="1"/>
</dbReference>
<dbReference type="InterPro" id="IPR036047">
    <property type="entry name" value="F-box-like_dom_sf"/>
</dbReference>
<dbReference type="SUPFAM" id="SSF81383">
    <property type="entry name" value="F-box domain"/>
    <property type="match status" value="1"/>
</dbReference>
<dbReference type="InterPro" id="IPR001810">
    <property type="entry name" value="F-box_dom"/>
</dbReference>
<dbReference type="Pfam" id="PF00646">
    <property type="entry name" value="F-box"/>
    <property type="match status" value="1"/>
</dbReference>
<evidence type="ECO:0000313" key="2">
    <source>
        <dbReference type="EMBL" id="PHT40271.1"/>
    </source>
</evidence>
<dbReference type="PANTHER" id="PTHR31900:SF32">
    <property type="entry name" value="F-BOX_RNI_FBD-LIKE DOMAIN PROTEIN"/>
    <property type="match status" value="1"/>
</dbReference>
<dbReference type="PANTHER" id="PTHR31900">
    <property type="entry name" value="F-BOX/RNI SUPERFAMILY PROTEIN-RELATED"/>
    <property type="match status" value="1"/>
</dbReference>
<evidence type="ECO:0000259" key="1">
    <source>
        <dbReference type="PROSITE" id="PS50181"/>
    </source>
</evidence>
<dbReference type="InterPro" id="IPR050232">
    <property type="entry name" value="FBL13/AtMIF1-like"/>
</dbReference>
<name>A0A2G2W4W3_CAPBA</name>
<accession>A0A2G2W4W3</accession>
<protein>
    <recommendedName>
        <fullName evidence="1">F-box domain-containing protein</fullName>
    </recommendedName>
</protein>
<sequence length="307" mass="36209">MDRLSELPEPIQLHILSFLPMRYVVRTVILCKHWQRLWTNVQELYFSTEGFFPYEKYLAFVNRALICRGTCKIRRLRIELYLNALSPKDYEGWISYAATNNVEDLFLEFDTYYYEWLPPQCLYCNSSLKTLKLWGCSVAAPKLEFFELFSCWGYNNLTFDSPCLRTVNVCEYETIDYENDEHDHGPILRISAPNVCSLQLTGALYRKCVLMNVSSVVHATRPYIKPFREEKLKWQKENLMEFGRSLKHVESLTLGIWCIEPRVPDLTDSENLCIDNVANYVASQAEQRRVFVKITQFAPYFHLWSSF</sequence>
<feature type="domain" description="F-box" evidence="1">
    <location>
        <begin position="1"/>
        <end position="48"/>
    </location>
</feature>
<dbReference type="STRING" id="33114.A0A2G2W4W3"/>
<reference evidence="2 3" key="1">
    <citation type="journal article" date="2017" name="Genome Biol.">
        <title>New reference genome sequences of hot pepper reveal the massive evolution of plant disease-resistance genes by retroduplication.</title>
        <authorList>
            <person name="Kim S."/>
            <person name="Park J."/>
            <person name="Yeom S.I."/>
            <person name="Kim Y.M."/>
            <person name="Seo E."/>
            <person name="Kim K.T."/>
            <person name="Kim M.S."/>
            <person name="Lee J.M."/>
            <person name="Cheong K."/>
            <person name="Shin H.S."/>
            <person name="Kim S.B."/>
            <person name="Han K."/>
            <person name="Lee J."/>
            <person name="Park M."/>
            <person name="Lee H.A."/>
            <person name="Lee H.Y."/>
            <person name="Lee Y."/>
            <person name="Oh S."/>
            <person name="Lee J.H."/>
            <person name="Choi E."/>
            <person name="Choi E."/>
            <person name="Lee S.E."/>
            <person name="Jeon J."/>
            <person name="Kim H."/>
            <person name="Choi G."/>
            <person name="Song H."/>
            <person name="Lee J."/>
            <person name="Lee S.C."/>
            <person name="Kwon J.K."/>
            <person name="Lee H.Y."/>
            <person name="Koo N."/>
            <person name="Hong Y."/>
            <person name="Kim R.W."/>
            <person name="Kang W.H."/>
            <person name="Huh J.H."/>
            <person name="Kang B.C."/>
            <person name="Yang T.J."/>
            <person name="Lee Y.H."/>
            <person name="Bennetzen J.L."/>
            <person name="Choi D."/>
        </authorList>
    </citation>
    <scope>NUCLEOTIDE SEQUENCE [LARGE SCALE GENOMIC DNA]</scope>
    <source>
        <strain evidence="3">cv. PBC81</strain>
    </source>
</reference>
<dbReference type="EMBL" id="MLFT02000008">
    <property type="protein sequence ID" value="PHT40271.1"/>
    <property type="molecule type" value="Genomic_DNA"/>
</dbReference>
<dbReference type="AlphaFoldDB" id="A0A2G2W4W3"/>
<reference evidence="3" key="2">
    <citation type="journal article" date="2017" name="J. Anim. Genet.">
        <title>Multiple reference genome sequences of hot pepper reveal the massive evolution of plant disease resistance genes by retroduplication.</title>
        <authorList>
            <person name="Kim S."/>
            <person name="Park J."/>
            <person name="Yeom S.-I."/>
            <person name="Kim Y.-M."/>
            <person name="Seo E."/>
            <person name="Kim K.-T."/>
            <person name="Kim M.-S."/>
            <person name="Lee J.M."/>
            <person name="Cheong K."/>
            <person name="Shin H.-S."/>
            <person name="Kim S.-B."/>
            <person name="Han K."/>
            <person name="Lee J."/>
            <person name="Park M."/>
            <person name="Lee H.-A."/>
            <person name="Lee H.-Y."/>
            <person name="Lee Y."/>
            <person name="Oh S."/>
            <person name="Lee J.H."/>
            <person name="Choi E."/>
            <person name="Choi E."/>
            <person name="Lee S.E."/>
            <person name="Jeon J."/>
            <person name="Kim H."/>
            <person name="Choi G."/>
            <person name="Song H."/>
            <person name="Lee J."/>
            <person name="Lee S.-C."/>
            <person name="Kwon J.-K."/>
            <person name="Lee H.-Y."/>
            <person name="Koo N."/>
            <person name="Hong Y."/>
            <person name="Kim R.W."/>
            <person name="Kang W.-H."/>
            <person name="Huh J.H."/>
            <person name="Kang B.-C."/>
            <person name="Yang T.-J."/>
            <person name="Lee Y.-H."/>
            <person name="Bennetzen J.L."/>
            <person name="Choi D."/>
        </authorList>
    </citation>
    <scope>NUCLEOTIDE SEQUENCE [LARGE SCALE GENOMIC DNA]</scope>
    <source>
        <strain evidence="3">cv. PBC81</strain>
    </source>
</reference>
<keyword evidence="3" id="KW-1185">Reference proteome</keyword>
<gene>
    <name evidence="2" type="ORF">CQW23_19125</name>
</gene>